<evidence type="ECO:0000256" key="1">
    <source>
        <dbReference type="ARBA" id="ARBA00061158"/>
    </source>
</evidence>
<evidence type="ECO:0000313" key="4">
    <source>
        <dbReference type="Proteomes" id="UP001353858"/>
    </source>
</evidence>
<dbReference type="GO" id="GO:0060628">
    <property type="term" value="P:regulation of ER to Golgi vesicle-mediated transport"/>
    <property type="evidence" value="ECO:0007669"/>
    <property type="project" value="TreeGrafter"/>
</dbReference>
<dbReference type="PROSITE" id="PS51386">
    <property type="entry name" value="RINT1_TIP20"/>
    <property type="match status" value="1"/>
</dbReference>
<reference evidence="4" key="1">
    <citation type="submission" date="2023-01" db="EMBL/GenBank/DDBJ databases">
        <title>Key to firefly adult light organ development and bioluminescence: homeobox transcription factors regulate luciferase expression and transportation to peroxisome.</title>
        <authorList>
            <person name="Fu X."/>
        </authorList>
    </citation>
    <scope>NUCLEOTIDE SEQUENCE [LARGE SCALE GENOMIC DNA]</scope>
</reference>
<feature type="coiled-coil region" evidence="2">
    <location>
        <begin position="26"/>
        <end position="104"/>
    </location>
</feature>
<dbReference type="GO" id="GO:0070939">
    <property type="term" value="C:Dsl1/NZR complex"/>
    <property type="evidence" value="ECO:0007669"/>
    <property type="project" value="InterPro"/>
</dbReference>
<dbReference type="InterPro" id="IPR042044">
    <property type="entry name" value="EXOC6PINT-1/Sec15/Tip20_C_dom2"/>
</dbReference>
<dbReference type="AlphaFoldDB" id="A0AAN7P341"/>
<sequence length="739" mass="86176">MISKEDLLINATKKLREAFGDDLFDLNQCRKLRDKYEVDIKTVQKKIDLSESTNEISISLANANNTIRRIENIIKQSEATTSQVIEYLEEVNRVTSDLEKYELQINILDSIQQYVKVVKCVESLSDELQKHLERKDNDQCTTSFANLTEIARHLVNTPALNLRNYLKETVNYWYFVLKSIFSKEFNQILLLIKWPFVSGTTFNEELLTYAVVKRLQTVIEYLMQIDLPEELMVPQQGVFSTSQHLCLPVQLLIEPLRKRFLFHFYGSRKTNRNDKPEWYFTKILSWIRDHTHFVENWIQPTIDKMGLYYIEVKVELMRGLVQLGIEKLHTELPNLQYDEFIFSHAIDEALGFDKELKLSYNYPINQPSVLSVLTQGLIFVKWLAMEKKFALEKMDAMLSSTTNDYVLLPPTENEDFKIMPSGEVFITLLQTITERYESLPQPGHRLQFLDLQLELLDDFRVRLLQLVNTEDSNSCRIAIIANTTFYIENVLIDWGQMLHFLNLYYYRNQAVISVSHPFNHLEADIEIDTVFNETLSLYRHMKTDLLFTLVDSAVTQVKYKSKSYLVDNWSHMEKVKDIRSHSLTQSACPMFEVLASKLHSLEKNLTPRLFTIVWRLIAKQLDTHLFEKLILFNKFNEGGAEQLKFDITRNLLPLFAQYTDKPNSYCTYLSDACILLGLTKGSAILLKDTLVTLEGATGVEDRRGQALKEIGVLVLQPREALFVLNQRNDIRMYQMPSFD</sequence>
<dbReference type="Proteomes" id="UP001353858">
    <property type="component" value="Unassembled WGS sequence"/>
</dbReference>
<dbReference type="Pfam" id="PF04437">
    <property type="entry name" value="RINT1_TIP1"/>
    <property type="match status" value="1"/>
</dbReference>
<evidence type="ECO:0000313" key="3">
    <source>
        <dbReference type="EMBL" id="KAK4874481.1"/>
    </source>
</evidence>
<accession>A0AAN7P341</accession>
<proteinExistence type="inferred from homology"/>
<gene>
    <name evidence="3" type="ORF">RN001_013841</name>
</gene>
<evidence type="ECO:0000256" key="2">
    <source>
        <dbReference type="SAM" id="Coils"/>
    </source>
</evidence>
<name>A0AAN7P341_9COLE</name>
<evidence type="ECO:0008006" key="5">
    <source>
        <dbReference type="Google" id="ProtNLM"/>
    </source>
</evidence>
<dbReference type="PANTHER" id="PTHR13520:SF0">
    <property type="entry name" value="RAD50-INTERACTING PROTEIN 1"/>
    <property type="match status" value="1"/>
</dbReference>
<dbReference type="Gene3D" id="1.20.58.670">
    <property type="entry name" value="Dsl1p vesicle tethering complex, Tip20p subunit, domain D"/>
    <property type="match status" value="1"/>
</dbReference>
<dbReference type="FunFam" id="1.20.58.670:FF:000003">
    <property type="entry name" value="RAD50-interacting protein 1"/>
    <property type="match status" value="1"/>
</dbReference>
<dbReference type="InterPro" id="IPR007528">
    <property type="entry name" value="RINT1_Tip20"/>
</dbReference>
<keyword evidence="2" id="KW-0175">Coiled coil</keyword>
<comment type="caution">
    <text evidence="3">The sequence shown here is derived from an EMBL/GenBank/DDBJ whole genome shotgun (WGS) entry which is preliminary data.</text>
</comment>
<organism evidence="3 4">
    <name type="scientific">Aquatica leii</name>
    <dbReference type="NCBI Taxonomy" id="1421715"/>
    <lineage>
        <taxon>Eukaryota</taxon>
        <taxon>Metazoa</taxon>
        <taxon>Ecdysozoa</taxon>
        <taxon>Arthropoda</taxon>
        <taxon>Hexapoda</taxon>
        <taxon>Insecta</taxon>
        <taxon>Pterygota</taxon>
        <taxon>Neoptera</taxon>
        <taxon>Endopterygota</taxon>
        <taxon>Coleoptera</taxon>
        <taxon>Polyphaga</taxon>
        <taxon>Elateriformia</taxon>
        <taxon>Elateroidea</taxon>
        <taxon>Lampyridae</taxon>
        <taxon>Luciolinae</taxon>
        <taxon>Aquatica</taxon>
    </lineage>
</organism>
<comment type="similarity">
    <text evidence="1">Belongs to the RINT1 family.</text>
</comment>
<keyword evidence="4" id="KW-1185">Reference proteome</keyword>
<dbReference type="GO" id="GO:0006890">
    <property type="term" value="P:retrograde vesicle-mediated transport, Golgi to endoplasmic reticulum"/>
    <property type="evidence" value="ECO:0007669"/>
    <property type="project" value="InterPro"/>
</dbReference>
<dbReference type="EMBL" id="JARPUR010000006">
    <property type="protein sequence ID" value="KAK4874481.1"/>
    <property type="molecule type" value="Genomic_DNA"/>
</dbReference>
<dbReference type="GO" id="GO:0006888">
    <property type="term" value="P:endoplasmic reticulum to Golgi vesicle-mediated transport"/>
    <property type="evidence" value="ECO:0007669"/>
    <property type="project" value="InterPro"/>
</dbReference>
<protein>
    <recommendedName>
        <fullName evidence="5">RAD50-interacting protein 1</fullName>
    </recommendedName>
</protein>
<dbReference type="PANTHER" id="PTHR13520">
    <property type="entry name" value="RAD50-INTERACTING PROTEIN 1 RINT-1"/>
    <property type="match status" value="1"/>
</dbReference>